<dbReference type="RefSeq" id="XP_024580177.1">
    <property type="nucleotide sequence ID" value="XM_024729840.1"/>
</dbReference>
<protein>
    <submittedName>
        <fullName evidence="1">Uncharacterized protein</fullName>
    </submittedName>
</protein>
<organism evidence="1 2">
    <name type="scientific">Plasmopara halstedii</name>
    <name type="common">Downy mildew of sunflower</name>
    <dbReference type="NCBI Taxonomy" id="4781"/>
    <lineage>
        <taxon>Eukaryota</taxon>
        <taxon>Sar</taxon>
        <taxon>Stramenopiles</taxon>
        <taxon>Oomycota</taxon>
        <taxon>Peronosporomycetes</taxon>
        <taxon>Peronosporales</taxon>
        <taxon>Peronosporaceae</taxon>
        <taxon>Plasmopara</taxon>
    </lineage>
</organism>
<dbReference type="GeneID" id="36409154"/>
<name>A0A0P1AR28_PLAHL</name>
<dbReference type="AlphaFoldDB" id="A0A0P1AR28"/>
<reference evidence="2" key="1">
    <citation type="submission" date="2014-09" db="EMBL/GenBank/DDBJ databases">
        <authorList>
            <person name="Sharma Rahul"/>
            <person name="Thines Marco"/>
        </authorList>
    </citation>
    <scope>NUCLEOTIDE SEQUENCE [LARGE SCALE GENOMIC DNA]</scope>
</reference>
<accession>A0A0P1AR28</accession>
<evidence type="ECO:0000313" key="1">
    <source>
        <dbReference type="EMBL" id="CEG43808.1"/>
    </source>
</evidence>
<dbReference type="Proteomes" id="UP000054928">
    <property type="component" value="Unassembled WGS sequence"/>
</dbReference>
<keyword evidence="2" id="KW-1185">Reference proteome</keyword>
<sequence length="69" mass="7765">MARRALVIKDVGNEALAGAPNWKRVADQYYDALIEQPFLVFAGFIKQSHIGIVSGLERCDTTREMVVRE</sequence>
<evidence type="ECO:0000313" key="2">
    <source>
        <dbReference type="Proteomes" id="UP000054928"/>
    </source>
</evidence>
<dbReference type="EMBL" id="CCYD01000810">
    <property type="protein sequence ID" value="CEG43808.1"/>
    <property type="molecule type" value="Genomic_DNA"/>
</dbReference>
<proteinExistence type="predicted"/>